<dbReference type="Proteomes" id="UP000239907">
    <property type="component" value="Unassembled WGS sequence"/>
</dbReference>
<evidence type="ECO:0000259" key="11">
    <source>
        <dbReference type="Pfam" id="PF05698"/>
    </source>
</evidence>
<dbReference type="NCBIfam" id="TIGR00115">
    <property type="entry name" value="tig"/>
    <property type="match status" value="1"/>
</dbReference>
<sequence length="443" mass="49120">MNITVEKNTCAATVNVVVPAEKVASERKTILKSYIGQANIPGFRKGKAPVTMIEKRYEKEIEGELANRLVQEGCDAAIKQEDLKVLNVQVPAAPTFKDDGAFTFETSITLAPEFELPEYKGLSIDVPSAEVTDEDVANSLTELQQRFADFTEISDRPLDDGDFAVIDFKATLDGKPVAEAIGKPAGFLEGREGHWVKIEEDSFLPTFGPQLKGLNVGEEKEVTISIGEDFPISDVRGTDVVFAVTIKEIKVQELPALDDEFAGKLMPDKGIDDLKEVIKQQLAEEKNRAAEDAKVNQIVEQLNQAVDFDLPEELVAAETQGNIQSMAQRAMKQGMTQEMLKSQKDELEQNAAAQARTNLKTNFLLQEIAFKEKIQVEDQDVLQRIYQMAQQENKAPKKYIKELQKANAIQNVRNSVLIGKTIDFLVENAKVTGETVTEEKNDA</sequence>
<dbReference type="Pfam" id="PF05697">
    <property type="entry name" value="Trigger_N"/>
    <property type="match status" value="1"/>
</dbReference>
<dbReference type="SUPFAM" id="SSF102735">
    <property type="entry name" value="Trigger factor ribosome-binding domain"/>
    <property type="match status" value="1"/>
</dbReference>
<evidence type="ECO:0000256" key="2">
    <source>
        <dbReference type="ARBA" id="ARBA00005464"/>
    </source>
</evidence>
<gene>
    <name evidence="9" type="primary">tig</name>
    <name evidence="12" type="ORF">BSZ32_03445</name>
</gene>
<reference evidence="12 13" key="1">
    <citation type="submission" date="2016-12" db="EMBL/GenBank/DDBJ databases">
        <title>Study of bacterial adaptation to deep sea.</title>
        <authorList>
            <person name="Song J."/>
            <person name="Yoshizawa S."/>
            <person name="Kogure K."/>
        </authorList>
    </citation>
    <scope>NUCLEOTIDE SEQUENCE [LARGE SCALE GENOMIC DNA]</scope>
    <source>
        <strain evidence="12 13">SAORIC-165</strain>
    </source>
</reference>
<comment type="function">
    <text evidence="9">Involved in protein export. Acts as a chaperone by maintaining the newly synthesized protein in an open conformation. Functions as a peptidyl-prolyl cis-trans isomerase.</text>
</comment>
<evidence type="ECO:0000256" key="8">
    <source>
        <dbReference type="ARBA" id="ARBA00029986"/>
    </source>
</evidence>
<dbReference type="InterPro" id="IPR037041">
    <property type="entry name" value="Trigger_fac_C_sf"/>
</dbReference>
<dbReference type="GO" id="GO:0005737">
    <property type="term" value="C:cytoplasm"/>
    <property type="evidence" value="ECO:0007669"/>
    <property type="project" value="UniProtKB-SubCell"/>
</dbReference>
<dbReference type="Gene3D" id="3.10.50.40">
    <property type="match status" value="1"/>
</dbReference>
<dbReference type="InterPro" id="IPR036611">
    <property type="entry name" value="Trigger_fac_ribosome-bd_sf"/>
</dbReference>
<dbReference type="PANTHER" id="PTHR30560">
    <property type="entry name" value="TRIGGER FACTOR CHAPERONE AND PEPTIDYL-PROLYL CIS/TRANS ISOMERASE"/>
    <property type="match status" value="1"/>
</dbReference>
<evidence type="ECO:0000256" key="6">
    <source>
        <dbReference type="ARBA" id="ARBA00023186"/>
    </source>
</evidence>
<evidence type="ECO:0000256" key="5">
    <source>
        <dbReference type="ARBA" id="ARBA00023110"/>
    </source>
</evidence>
<evidence type="ECO:0000313" key="12">
    <source>
        <dbReference type="EMBL" id="PQJ27644.1"/>
    </source>
</evidence>
<dbReference type="GO" id="GO:0051083">
    <property type="term" value="P:'de novo' cotranslational protein folding"/>
    <property type="evidence" value="ECO:0007669"/>
    <property type="project" value="TreeGrafter"/>
</dbReference>
<dbReference type="GO" id="GO:0044183">
    <property type="term" value="F:protein folding chaperone"/>
    <property type="evidence" value="ECO:0007669"/>
    <property type="project" value="TreeGrafter"/>
</dbReference>
<dbReference type="PANTHER" id="PTHR30560:SF3">
    <property type="entry name" value="TRIGGER FACTOR-LIKE PROTEIN TIG, CHLOROPLASTIC"/>
    <property type="match status" value="1"/>
</dbReference>
<feature type="domain" description="Trigger factor C-terminal" evidence="11">
    <location>
        <begin position="271"/>
        <end position="427"/>
    </location>
</feature>
<comment type="domain">
    <text evidence="9">Consists of 3 domains; the N-terminus binds the ribosome, the middle domain has PPIase activity, while the C-terminus has intrinsic chaperone activity on its own.</text>
</comment>
<comment type="subcellular location">
    <subcellularLocation>
        <location evidence="9">Cytoplasm</location>
    </subcellularLocation>
    <text evidence="9">About half TF is bound to the ribosome near the polypeptide exit tunnel while the other half is free in the cytoplasm.</text>
</comment>
<dbReference type="GO" id="GO:0043022">
    <property type="term" value="F:ribosome binding"/>
    <property type="evidence" value="ECO:0007669"/>
    <property type="project" value="TreeGrafter"/>
</dbReference>
<keyword evidence="7 9" id="KW-0413">Isomerase</keyword>
<dbReference type="Pfam" id="PF05698">
    <property type="entry name" value="Trigger_C"/>
    <property type="match status" value="1"/>
</dbReference>
<comment type="similarity">
    <text evidence="2 9">Belongs to the FKBP-type PPIase family. Tig subfamily.</text>
</comment>
<accession>A0A2S7TZT0</accession>
<dbReference type="HAMAP" id="MF_00303">
    <property type="entry name" value="Trigger_factor_Tig"/>
    <property type="match status" value="1"/>
</dbReference>
<dbReference type="Gene3D" id="1.10.3120.10">
    <property type="entry name" value="Trigger factor, C-terminal domain"/>
    <property type="match status" value="1"/>
</dbReference>
<dbReference type="AlphaFoldDB" id="A0A2S7TZT0"/>
<evidence type="ECO:0000256" key="9">
    <source>
        <dbReference type="HAMAP-Rule" id="MF_00303"/>
    </source>
</evidence>
<dbReference type="GO" id="GO:0051301">
    <property type="term" value="P:cell division"/>
    <property type="evidence" value="ECO:0007669"/>
    <property type="project" value="UniProtKB-KW"/>
</dbReference>
<dbReference type="GO" id="GO:0043335">
    <property type="term" value="P:protein unfolding"/>
    <property type="evidence" value="ECO:0007669"/>
    <property type="project" value="TreeGrafter"/>
</dbReference>
<dbReference type="InterPro" id="IPR027304">
    <property type="entry name" value="Trigger_fact/SurA_dom_sf"/>
</dbReference>
<dbReference type="OrthoDB" id="9767721at2"/>
<dbReference type="RefSeq" id="WP_105042132.1">
    <property type="nucleotide sequence ID" value="NZ_MQWA01000001.1"/>
</dbReference>
<evidence type="ECO:0000256" key="4">
    <source>
        <dbReference type="ARBA" id="ARBA00016902"/>
    </source>
</evidence>
<dbReference type="InterPro" id="IPR008881">
    <property type="entry name" value="Trigger_fac_ribosome-bd_bac"/>
</dbReference>
<dbReference type="PIRSF" id="PIRSF003095">
    <property type="entry name" value="Trigger_factor"/>
    <property type="match status" value="1"/>
</dbReference>
<organism evidence="12 13">
    <name type="scientific">Rubritalea profundi</name>
    <dbReference type="NCBI Taxonomy" id="1658618"/>
    <lineage>
        <taxon>Bacteria</taxon>
        <taxon>Pseudomonadati</taxon>
        <taxon>Verrucomicrobiota</taxon>
        <taxon>Verrucomicrobiia</taxon>
        <taxon>Verrucomicrobiales</taxon>
        <taxon>Rubritaleaceae</taxon>
        <taxon>Rubritalea</taxon>
    </lineage>
</organism>
<evidence type="ECO:0000256" key="1">
    <source>
        <dbReference type="ARBA" id="ARBA00000971"/>
    </source>
</evidence>
<feature type="domain" description="Trigger factor ribosome-binding bacterial" evidence="10">
    <location>
        <begin position="1"/>
        <end position="143"/>
    </location>
</feature>
<name>A0A2S7TZT0_9BACT</name>
<dbReference type="SUPFAM" id="SSF109998">
    <property type="entry name" value="Triger factor/SurA peptide-binding domain-like"/>
    <property type="match status" value="1"/>
</dbReference>
<dbReference type="InterPro" id="IPR005215">
    <property type="entry name" value="Trig_fac"/>
</dbReference>
<keyword evidence="9" id="KW-0132">Cell division</keyword>
<evidence type="ECO:0000259" key="10">
    <source>
        <dbReference type="Pfam" id="PF05697"/>
    </source>
</evidence>
<keyword evidence="6 9" id="KW-0143">Chaperone</keyword>
<evidence type="ECO:0000256" key="7">
    <source>
        <dbReference type="ARBA" id="ARBA00023235"/>
    </source>
</evidence>
<proteinExistence type="inferred from homology"/>
<comment type="caution">
    <text evidence="12">The sequence shown here is derived from an EMBL/GenBank/DDBJ whole genome shotgun (WGS) entry which is preliminary data.</text>
</comment>
<keyword evidence="9" id="KW-0963">Cytoplasm</keyword>
<dbReference type="GO" id="GO:0015031">
    <property type="term" value="P:protein transport"/>
    <property type="evidence" value="ECO:0007669"/>
    <property type="project" value="UniProtKB-UniRule"/>
</dbReference>
<dbReference type="InterPro" id="IPR046357">
    <property type="entry name" value="PPIase_dom_sf"/>
</dbReference>
<keyword evidence="5 9" id="KW-0697">Rotamase</keyword>
<dbReference type="SUPFAM" id="SSF54534">
    <property type="entry name" value="FKBP-like"/>
    <property type="match status" value="1"/>
</dbReference>
<dbReference type="GO" id="GO:0003755">
    <property type="term" value="F:peptidyl-prolyl cis-trans isomerase activity"/>
    <property type="evidence" value="ECO:0007669"/>
    <property type="project" value="UniProtKB-UniRule"/>
</dbReference>
<evidence type="ECO:0000256" key="3">
    <source>
        <dbReference type="ARBA" id="ARBA00013194"/>
    </source>
</evidence>
<protein>
    <recommendedName>
        <fullName evidence="4 9">Trigger factor</fullName>
        <shortName evidence="9">TF</shortName>
        <ecNumber evidence="3 9">5.2.1.8</ecNumber>
    </recommendedName>
    <alternativeName>
        <fullName evidence="8 9">PPIase</fullName>
    </alternativeName>
</protein>
<comment type="catalytic activity">
    <reaction evidence="1 9">
        <text>[protein]-peptidylproline (omega=180) = [protein]-peptidylproline (omega=0)</text>
        <dbReference type="Rhea" id="RHEA:16237"/>
        <dbReference type="Rhea" id="RHEA-COMP:10747"/>
        <dbReference type="Rhea" id="RHEA-COMP:10748"/>
        <dbReference type="ChEBI" id="CHEBI:83833"/>
        <dbReference type="ChEBI" id="CHEBI:83834"/>
        <dbReference type="EC" id="5.2.1.8"/>
    </reaction>
</comment>
<dbReference type="Gene3D" id="3.30.70.1050">
    <property type="entry name" value="Trigger factor ribosome-binding domain"/>
    <property type="match status" value="1"/>
</dbReference>
<dbReference type="InterPro" id="IPR008880">
    <property type="entry name" value="Trigger_fac_C"/>
</dbReference>
<keyword evidence="13" id="KW-1185">Reference proteome</keyword>
<dbReference type="EC" id="5.2.1.8" evidence="3 9"/>
<dbReference type="EMBL" id="MQWA01000001">
    <property type="protein sequence ID" value="PQJ27644.1"/>
    <property type="molecule type" value="Genomic_DNA"/>
</dbReference>
<keyword evidence="9" id="KW-0131">Cell cycle</keyword>
<evidence type="ECO:0000313" key="13">
    <source>
        <dbReference type="Proteomes" id="UP000239907"/>
    </source>
</evidence>